<reference evidence="2 3" key="1">
    <citation type="submission" date="2020-10" db="EMBL/GenBank/DDBJ databases">
        <title>Sequencing the genomes of 1000 actinobacteria strains.</title>
        <authorList>
            <person name="Klenk H.-P."/>
        </authorList>
    </citation>
    <scope>NUCLEOTIDE SEQUENCE [LARGE SCALE GENOMIC DNA]</scope>
    <source>
        <strain evidence="2 3">DSM 43748</strain>
    </source>
</reference>
<proteinExistence type="predicted"/>
<organism evidence="2 3">
    <name type="scientific">Nonomuraea africana</name>
    <dbReference type="NCBI Taxonomy" id="46171"/>
    <lineage>
        <taxon>Bacteria</taxon>
        <taxon>Bacillati</taxon>
        <taxon>Actinomycetota</taxon>
        <taxon>Actinomycetes</taxon>
        <taxon>Streptosporangiales</taxon>
        <taxon>Streptosporangiaceae</taxon>
        <taxon>Nonomuraea</taxon>
    </lineage>
</organism>
<dbReference type="EMBL" id="JADBEF010000001">
    <property type="protein sequence ID" value="MBE1560042.1"/>
    <property type="molecule type" value="Genomic_DNA"/>
</dbReference>
<sequence length="31" mass="3461">MSDGRLIFTPLVSLAVIILLVLPSARAYFRK</sequence>
<keyword evidence="1" id="KW-0472">Membrane</keyword>
<name>A0ABR9KDF3_9ACTN</name>
<keyword evidence="1" id="KW-0812">Transmembrane</keyword>
<dbReference type="Proteomes" id="UP000661607">
    <property type="component" value="Unassembled WGS sequence"/>
</dbReference>
<feature type="transmembrane region" description="Helical" evidence="1">
    <location>
        <begin position="6"/>
        <end position="29"/>
    </location>
</feature>
<evidence type="ECO:0000313" key="2">
    <source>
        <dbReference type="EMBL" id="MBE1560042.1"/>
    </source>
</evidence>
<keyword evidence="1" id="KW-1133">Transmembrane helix</keyword>
<comment type="caution">
    <text evidence="2">The sequence shown here is derived from an EMBL/GenBank/DDBJ whole genome shotgun (WGS) entry which is preliminary data.</text>
</comment>
<gene>
    <name evidence="2" type="ORF">H4W81_002821</name>
</gene>
<evidence type="ECO:0000313" key="3">
    <source>
        <dbReference type="Proteomes" id="UP000661607"/>
    </source>
</evidence>
<protein>
    <submittedName>
        <fullName evidence="2">Uncharacterized protein</fullName>
    </submittedName>
</protein>
<keyword evidence="3" id="KW-1185">Reference proteome</keyword>
<accession>A0ABR9KDF3</accession>
<evidence type="ECO:0000256" key="1">
    <source>
        <dbReference type="SAM" id="Phobius"/>
    </source>
</evidence>